<dbReference type="EMBL" id="CAADIN010000006">
    <property type="protein sequence ID" value="VFR79562.1"/>
    <property type="molecule type" value="Genomic_DNA"/>
</dbReference>
<organism evidence="3">
    <name type="scientific">plant metagenome</name>
    <dbReference type="NCBI Taxonomy" id="1297885"/>
    <lineage>
        <taxon>unclassified sequences</taxon>
        <taxon>metagenomes</taxon>
        <taxon>organismal metagenomes</taxon>
    </lineage>
</organism>
<dbReference type="EMBL" id="CAADIM010000017">
    <property type="protein sequence ID" value="VFR80189.1"/>
    <property type="molecule type" value="Genomic_DNA"/>
</dbReference>
<accession>A0A484U2J8</accession>
<proteinExistence type="predicted"/>
<dbReference type="Pfam" id="PF23961">
    <property type="entry name" value="Phage_tail_terminator_9"/>
    <property type="match status" value="1"/>
</dbReference>
<feature type="domain" description="Phage neck terminator protein gp12-like" evidence="1">
    <location>
        <begin position="22"/>
        <end position="177"/>
    </location>
</feature>
<name>A0A484U2J8_9ZZZZ</name>
<evidence type="ECO:0000259" key="1">
    <source>
        <dbReference type="Pfam" id="PF23961"/>
    </source>
</evidence>
<evidence type="ECO:0000313" key="2">
    <source>
        <dbReference type="EMBL" id="VFR79562.1"/>
    </source>
</evidence>
<sequence length="196" mass="20943">MNDSASGGYLLPQDPVPDTDAVLETFLQAMVSGVTGLPAEALRPMWPEPDAPEPAAGDACELAITAVQPDANAVLRHDGGGEGNDVYARHHDITLLCRFLGPAARGYAERLIEGLAVPQNREALARADMAILNTGSVTVTAERVAEQWQRRHDVTVRLRRRILRSYPVRNLLSADVATGTDAPVPFIAGWRATGGG</sequence>
<evidence type="ECO:0000313" key="3">
    <source>
        <dbReference type="EMBL" id="VFR80189.1"/>
    </source>
</evidence>
<reference evidence="3" key="1">
    <citation type="submission" date="2019-03" db="EMBL/GenBank/DDBJ databases">
        <authorList>
            <person name="Danneels B."/>
        </authorList>
    </citation>
    <scope>NUCLEOTIDE SEQUENCE</scope>
</reference>
<dbReference type="AlphaFoldDB" id="A0A484U2J8"/>
<protein>
    <submittedName>
        <fullName evidence="3">Putative bacteriophage protein</fullName>
    </submittedName>
</protein>
<dbReference type="InterPro" id="IPR057087">
    <property type="entry name" value="Gp12-like"/>
</dbReference>
<gene>
    <name evidence="3" type="ORF">ISE1_2873</name>
    <name evidence="2" type="ORF">ISE2_2852</name>
</gene>